<organism evidence="1 2">
    <name type="scientific">Mycolicibacterium elephantis DSM 44368</name>
    <dbReference type="NCBI Taxonomy" id="1335622"/>
    <lineage>
        <taxon>Bacteria</taxon>
        <taxon>Bacillati</taxon>
        <taxon>Actinomycetota</taxon>
        <taxon>Actinomycetes</taxon>
        <taxon>Mycobacteriales</taxon>
        <taxon>Mycobacteriaceae</taxon>
        <taxon>Mycolicibacterium</taxon>
    </lineage>
</organism>
<dbReference type="Proteomes" id="UP000287177">
    <property type="component" value="Unassembled WGS sequence"/>
</dbReference>
<evidence type="ECO:0000313" key="2">
    <source>
        <dbReference type="Proteomes" id="UP000287177"/>
    </source>
</evidence>
<comment type="caution">
    <text evidence="1">The sequence shown here is derived from an EMBL/GenBank/DDBJ whole genome shotgun (WGS) entry which is preliminary data.</text>
</comment>
<gene>
    <name evidence="1" type="ORF">MELE44368_07950</name>
</gene>
<proteinExistence type="predicted"/>
<keyword evidence="2" id="KW-1185">Reference proteome</keyword>
<name>A0A439DM85_9MYCO</name>
<sequence length="54" mass="6191">MLEFTRGLRLLVLHDDAEREFDYTAGAERSLAQAARDGWTVVSMRNDWTTVFDG</sequence>
<dbReference type="AlphaFoldDB" id="A0A439DM85"/>
<protein>
    <submittedName>
        <fullName evidence="1">Uncharacterized protein</fullName>
    </submittedName>
</protein>
<reference evidence="1 2" key="1">
    <citation type="submission" date="2013-06" db="EMBL/GenBank/DDBJ databases">
        <title>The draft sequence of the Mycobacterium elephantis genome.</title>
        <authorList>
            <person name="Pettersson F.B."/>
            <person name="Das S."/>
            <person name="Dasgupta S."/>
            <person name="Bhattacharya A."/>
            <person name="Kirsebom L.A."/>
        </authorList>
    </citation>
    <scope>NUCLEOTIDE SEQUENCE [LARGE SCALE GENOMIC DNA]</scope>
    <source>
        <strain evidence="1 2">DSM 44368</strain>
    </source>
</reference>
<dbReference type="EMBL" id="ATDN01000067">
    <property type="protein sequence ID" value="RWA15964.1"/>
    <property type="molecule type" value="Genomic_DNA"/>
</dbReference>
<accession>A0A439DM85</accession>
<evidence type="ECO:0000313" key="1">
    <source>
        <dbReference type="EMBL" id="RWA15964.1"/>
    </source>
</evidence>